<dbReference type="InterPro" id="IPR014043">
    <property type="entry name" value="Acyl_transferase_dom"/>
</dbReference>
<keyword evidence="4 16" id="KW-0378">Hydrolase</keyword>
<keyword evidence="7 16" id="KW-0520">NAD</keyword>
<dbReference type="PANTHER" id="PTHR10982:SF21">
    <property type="entry name" value="FATTY ACID SYNTHASE SUBUNIT BETA"/>
    <property type="match status" value="1"/>
</dbReference>
<dbReference type="Gene3D" id="6.20.240.10">
    <property type="match status" value="1"/>
</dbReference>
<dbReference type="PRINTS" id="PR01483">
    <property type="entry name" value="FASYNTHASE"/>
</dbReference>
<dbReference type="OrthoDB" id="5417908at2759"/>
<dbReference type="PIRSF" id="PIRSF005562">
    <property type="entry name" value="FAS_yeast_beta"/>
    <property type="match status" value="1"/>
</dbReference>
<evidence type="ECO:0000313" key="19">
    <source>
        <dbReference type="EMBL" id="KAF7512381.1"/>
    </source>
</evidence>
<keyword evidence="5 16" id="KW-0521">NADP</keyword>
<dbReference type="GO" id="GO:0006633">
    <property type="term" value="P:fatty acid biosynthetic process"/>
    <property type="evidence" value="ECO:0007669"/>
    <property type="project" value="InterPro"/>
</dbReference>
<evidence type="ECO:0000259" key="18">
    <source>
        <dbReference type="SMART" id="SM00827"/>
    </source>
</evidence>
<dbReference type="FunFam" id="1.20.930.70:FF:000001">
    <property type="entry name" value="Fatty acid synthase beta subunit dehydratase"/>
    <property type="match status" value="1"/>
</dbReference>
<evidence type="ECO:0000256" key="14">
    <source>
        <dbReference type="ARBA" id="ARBA00048572"/>
    </source>
</evidence>
<dbReference type="Gene3D" id="6.10.140.1400">
    <property type="match status" value="1"/>
</dbReference>
<feature type="active site" description="For acetyltransferase activity" evidence="17">
    <location>
        <position position="284"/>
    </location>
</feature>
<dbReference type="InterPro" id="IPR032088">
    <property type="entry name" value="SAT"/>
</dbReference>
<gene>
    <name evidence="19" type="ORF">GJ744_001949</name>
</gene>
<evidence type="ECO:0000256" key="12">
    <source>
        <dbReference type="ARBA" id="ARBA00048462"/>
    </source>
</evidence>
<comment type="subunit">
    <text evidence="10">[Alpha(6)beta(6)] hexamers of two multifunctional subunits (alpha and beta).</text>
</comment>
<dbReference type="FunFam" id="3.20.20.70:FF:000078">
    <property type="entry name" value="Fatty acid synthase beta subunit dehydratase"/>
    <property type="match status" value="1"/>
</dbReference>
<dbReference type="Gene3D" id="3.20.20.70">
    <property type="entry name" value="Aldolase class I"/>
    <property type="match status" value="1"/>
</dbReference>
<comment type="caution">
    <text evidence="19">The sequence shown here is derived from an EMBL/GenBank/DDBJ whole genome shotgun (WGS) entry which is preliminary data.</text>
</comment>
<dbReference type="InterPro" id="IPR001227">
    <property type="entry name" value="Ac_transferase_dom_sf"/>
</dbReference>
<dbReference type="GO" id="GO:0004321">
    <property type="term" value="F:fatty-acyl-CoA synthase activity"/>
    <property type="evidence" value="ECO:0007669"/>
    <property type="project" value="UniProtKB-EC"/>
</dbReference>
<evidence type="ECO:0000256" key="8">
    <source>
        <dbReference type="ARBA" id="ARBA00023239"/>
    </source>
</evidence>
<keyword evidence="8" id="KW-0456">Lyase</keyword>
<keyword evidence="20" id="KW-1185">Reference proteome</keyword>
<evidence type="ECO:0000256" key="1">
    <source>
        <dbReference type="ARBA" id="ARBA00001055"/>
    </source>
</evidence>
<evidence type="ECO:0000256" key="3">
    <source>
        <dbReference type="ARBA" id="ARBA00022679"/>
    </source>
</evidence>
<dbReference type="InterPro" id="IPR029069">
    <property type="entry name" value="HotDog_dom_sf"/>
</dbReference>
<keyword evidence="3 16" id="KW-0808">Transferase</keyword>
<dbReference type="Proteomes" id="UP000606974">
    <property type="component" value="Unassembled WGS sequence"/>
</dbReference>
<evidence type="ECO:0000256" key="11">
    <source>
        <dbReference type="ARBA" id="ARBA00048237"/>
    </source>
</evidence>
<comment type="catalytic activity">
    <reaction evidence="11">
        <text>acetyl-CoA + n malonyl-CoA + 2n NADPH + 4n H(+) = a long-chain-acyl-CoA + n CoA + n CO2 + 2n NADP(+).</text>
        <dbReference type="EC" id="2.3.1.86"/>
    </reaction>
</comment>
<dbReference type="SUPFAM" id="SSF54637">
    <property type="entry name" value="Thioesterase/thiol ester dehydrase-isomerase"/>
    <property type="match status" value="2"/>
</dbReference>
<evidence type="ECO:0000256" key="5">
    <source>
        <dbReference type="ARBA" id="ARBA00022857"/>
    </source>
</evidence>
<feature type="active site" description="For malonyltransferase activity" evidence="17">
    <location>
        <position position="1884"/>
    </location>
</feature>
<dbReference type="FunFam" id="3.30.70.3330:FF:000001">
    <property type="entry name" value="Fatty acid synthase subunit beta dehydratase"/>
    <property type="match status" value="1"/>
</dbReference>
<dbReference type="InterPro" id="IPR013785">
    <property type="entry name" value="Aldolase_TIM"/>
</dbReference>
<dbReference type="InterPro" id="IPR002539">
    <property type="entry name" value="MaoC-like_dom"/>
</dbReference>
<dbReference type="Pfam" id="PF08354">
    <property type="entry name" value="Fas1-AflB-like_hel"/>
    <property type="match status" value="1"/>
</dbReference>
<dbReference type="SUPFAM" id="SSF52151">
    <property type="entry name" value="FabD/lysophospholipase-like"/>
    <property type="match status" value="2"/>
</dbReference>
<organism evidence="19 20">
    <name type="scientific">Endocarpon pusillum</name>
    <dbReference type="NCBI Taxonomy" id="364733"/>
    <lineage>
        <taxon>Eukaryota</taxon>
        <taxon>Fungi</taxon>
        <taxon>Dikarya</taxon>
        <taxon>Ascomycota</taxon>
        <taxon>Pezizomycotina</taxon>
        <taxon>Eurotiomycetes</taxon>
        <taxon>Chaetothyriomycetidae</taxon>
        <taxon>Verrucariales</taxon>
        <taxon>Verrucariaceae</taxon>
        <taxon>Endocarpon</taxon>
    </lineage>
</organism>
<evidence type="ECO:0000256" key="2">
    <source>
        <dbReference type="ARBA" id="ARBA00010009"/>
    </source>
</evidence>
<proteinExistence type="inferred from homology"/>
<dbReference type="InterPro" id="IPR016035">
    <property type="entry name" value="Acyl_Trfase/lysoPLipase"/>
</dbReference>
<dbReference type="Gene3D" id="2.40.128.700">
    <property type="match status" value="1"/>
</dbReference>
<dbReference type="PANTHER" id="PTHR10982">
    <property type="entry name" value="MALONYL COA-ACYL CARRIER PROTEIN TRANSACYLASE"/>
    <property type="match status" value="1"/>
</dbReference>
<dbReference type="GO" id="GO:0005835">
    <property type="term" value="C:fatty acid synthase complex"/>
    <property type="evidence" value="ECO:0007669"/>
    <property type="project" value="UniProtKB-UniRule"/>
</dbReference>
<dbReference type="InterPro" id="IPR040883">
    <property type="entry name" value="FAS_meander"/>
</dbReference>
<comment type="similarity">
    <text evidence="2 16">Belongs to the fungal fatty acid synthetase subunit beta family.</text>
</comment>
<accession>A0A8H7EA60</accession>
<dbReference type="InterPro" id="IPR041099">
    <property type="entry name" value="FAS1_N"/>
</dbReference>
<dbReference type="Pfam" id="PF13452">
    <property type="entry name" value="FAS1_DH_region"/>
    <property type="match status" value="1"/>
</dbReference>
<dbReference type="InterPro" id="IPR013565">
    <property type="entry name" value="Fas1/AflB-like_central"/>
</dbReference>
<dbReference type="Gene3D" id="3.40.366.10">
    <property type="entry name" value="Malonyl-Coenzyme A Acyl Carrier Protein, domain 2"/>
    <property type="match status" value="3"/>
</dbReference>
<dbReference type="GO" id="GO:0004312">
    <property type="term" value="F:fatty acid synthase activity"/>
    <property type="evidence" value="ECO:0007669"/>
    <property type="project" value="InterPro"/>
</dbReference>
<dbReference type="GO" id="GO:0004313">
    <property type="term" value="F:[acyl-carrier-protein] S-acetyltransferase activity"/>
    <property type="evidence" value="ECO:0007669"/>
    <property type="project" value="UniProtKB-EC"/>
</dbReference>
<evidence type="ECO:0000256" key="9">
    <source>
        <dbReference type="ARBA" id="ARBA00023268"/>
    </source>
</evidence>
<evidence type="ECO:0000256" key="4">
    <source>
        <dbReference type="ARBA" id="ARBA00022801"/>
    </source>
</evidence>
<comment type="catalytic activity">
    <reaction evidence="14">
        <text>a 2,3-saturated acyl-[ACP] + NAD(+) = a (2E)-enoyl-[ACP] + NADH + H(+)</text>
        <dbReference type="Rhea" id="RHEA:10240"/>
        <dbReference type="Rhea" id="RHEA-COMP:9925"/>
        <dbReference type="Rhea" id="RHEA-COMP:9926"/>
        <dbReference type="ChEBI" id="CHEBI:15378"/>
        <dbReference type="ChEBI" id="CHEBI:57540"/>
        <dbReference type="ChEBI" id="CHEBI:57945"/>
        <dbReference type="ChEBI" id="CHEBI:78784"/>
        <dbReference type="ChEBI" id="CHEBI:78785"/>
        <dbReference type="EC" id="1.3.1.9"/>
    </reaction>
</comment>
<comment type="catalytic activity">
    <reaction evidence="12">
        <text>holo-[ACP] + malonyl-CoA = malonyl-[ACP] + CoA</text>
        <dbReference type="Rhea" id="RHEA:41792"/>
        <dbReference type="Rhea" id="RHEA-COMP:9623"/>
        <dbReference type="Rhea" id="RHEA-COMP:9685"/>
        <dbReference type="ChEBI" id="CHEBI:57287"/>
        <dbReference type="ChEBI" id="CHEBI:57384"/>
        <dbReference type="ChEBI" id="CHEBI:64479"/>
        <dbReference type="ChEBI" id="CHEBI:78449"/>
        <dbReference type="EC" id="2.3.1.39"/>
    </reaction>
</comment>
<dbReference type="Gene3D" id="3.30.1120.100">
    <property type="match status" value="1"/>
</dbReference>
<dbReference type="Pfam" id="PF22235">
    <property type="entry name" value="FAS1_thioest_ins"/>
    <property type="match status" value="1"/>
</dbReference>
<dbReference type="Gene3D" id="6.10.60.10">
    <property type="match status" value="1"/>
</dbReference>
<dbReference type="GO" id="GO:0004314">
    <property type="term" value="F:[acyl-carrier-protein] S-malonyltransferase activity"/>
    <property type="evidence" value="ECO:0007669"/>
    <property type="project" value="UniProtKB-EC"/>
</dbReference>
<dbReference type="SUPFAM" id="SSF51412">
    <property type="entry name" value="Inosine monophosphate dehydrogenase (IMPDH)"/>
    <property type="match status" value="1"/>
</dbReference>
<evidence type="ECO:0000256" key="6">
    <source>
        <dbReference type="ARBA" id="ARBA00023002"/>
    </source>
</evidence>
<evidence type="ECO:0000256" key="7">
    <source>
        <dbReference type="ARBA" id="ARBA00023027"/>
    </source>
</evidence>
<dbReference type="Pfam" id="PF17951">
    <property type="entry name" value="FAS_meander"/>
    <property type="match status" value="1"/>
</dbReference>
<keyword evidence="9" id="KW-0511">Multifunctional enzyme</keyword>
<protein>
    <recommendedName>
        <fullName evidence="18">Malonyl-CoA:ACP transacylase (MAT) domain-containing protein</fullName>
    </recommendedName>
</protein>
<evidence type="ECO:0000256" key="15">
    <source>
        <dbReference type="ARBA" id="ARBA00048835"/>
    </source>
</evidence>
<dbReference type="GO" id="GO:0004318">
    <property type="term" value="F:enoyl-[acyl-carrier-protein] reductase (NADH) activity"/>
    <property type="evidence" value="ECO:0007669"/>
    <property type="project" value="UniProtKB-UniRule"/>
</dbReference>
<evidence type="ECO:0000256" key="17">
    <source>
        <dbReference type="PIRSR" id="PIRSR005562-1"/>
    </source>
</evidence>
<dbReference type="InterPro" id="IPR050830">
    <property type="entry name" value="Fungal_FAS"/>
</dbReference>
<dbReference type="SMART" id="SM00827">
    <property type="entry name" value="PKS_AT"/>
    <property type="match status" value="1"/>
</dbReference>
<evidence type="ECO:0000256" key="10">
    <source>
        <dbReference type="ARBA" id="ARBA00033756"/>
    </source>
</evidence>
<dbReference type="Gene3D" id="3.30.70.3330">
    <property type="match status" value="1"/>
</dbReference>
<comment type="catalytic activity">
    <reaction evidence="15">
        <text>holo-[ACP] + acetyl-CoA = acetyl-[ACP] + CoA</text>
        <dbReference type="Rhea" id="RHEA:41788"/>
        <dbReference type="Rhea" id="RHEA-COMP:9621"/>
        <dbReference type="Rhea" id="RHEA-COMP:9685"/>
        <dbReference type="ChEBI" id="CHEBI:57287"/>
        <dbReference type="ChEBI" id="CHEBI:57288"/>
        <dbReference type="ChEBI" id="CHEBI:64479"/>
        <dbReference type="ChEBI" id="CHEBI:78446"/>
        <dbReference type="EC" id="2.3.1.38"/>
    </reaction>
</comment>
<dbReference type="Gene3D" id="1.20.1050.120">
    <property type="match status" value="1"/>
</dbReference>
<dbReference type="Pfam" id="PF00698">
    <property type="entry name" value="Acyl_transf_1"/>
    <property type="match status" value="1"/>
</dbReference>
<dbReference type="Pfam" id="PF17828">
    <property type="entry name" value="FAS_N"/>
    <property type="match status" value="1"/>
</dbReference>
<comment type="catalytic activity">
    <reaction evidence="1">
        <text>a (3R)-hydroxyacyl-[ACP] = a (2E)-enoyl-[ACP] + H2O</text>
        <dbReference type="Rhea" id="RHEA:13097"/>
        <dbReference type="Rhea" id="RHEA-COMP:9925"/>
        <dbReference type="Rhea" id="RHEA-COMP:9945"/>
        <dbReference type="ChEBI" id="CHEBI:15377"/>
        <dbReference type="ChEBI" id="CHEBI:78784"/>
        <dbReference type="ChEBI" id="CHEBI:78827"/>
        <dbReference type="EC" id="4.2.1.59"/>
    </reaction>
</comment>
<keyword evidence="6 16" id="KW-0560">Oxidoreductase</keyword>
<dbReference type="EMBL" id="JAACFV010000013">
    <property type="protein sequence ID" value="KAF7512381.1"/>
    <property type="molecule type" value="Genomic_DNA"/>
</dbReference>
<dbReference type="Gene3D" id="3.10.129.10">
    <property type="entry name" value="Hotdog Thioesterase"/>
    <property type="match status" value="1"/>
</dbReference>
<evidence type="ECO:0000313" key="20">
    <source>
        <dbReference type="Proteomes" id="UP000606974"/>
    </source>
</evidence>
<dbReference type="GO" id="GO:0019171">
    <property type="term" value="F:(3R)-hydroxyacyl-[acyl-carrier-protein] dehydratase activity"/>
    <property type="evidence" value="ECO:0007669"/>
    <property type="project" value="UniProtKB-EC"/>
</dbReference>
<dbReference type="CDD" id="cd03447">
    <property type="entry name" value="FAS_MaoC"/>
    <property type="match status" value="1"/>
</dbReference>
<dbReference type="Pfam" id="PF01575">
    <property type="entry name" value="MaoC_dehydratas"/>
    <property type="match status" value="1"/>
</dbReference>
<feature type="domain" description="Malonyl-CoA:ACP transacylase (MAT)" evidence="18">
    <location>
        <begin position="1745"/>
        <end position="2028"/>
    </location>
</feature>
<evidence type="ECO:0000256" key="16">
    <source>
        <dbReference type="PIRNR" id="PIRNR005562"/>
    </source>
</evidence>
<reference evidence="19" key="1">
    <citation type="submission" date="2020-02" db="EMBL/GenBank/DDBJ databases">
        <authorList>
            <person name="Palmer J.M."/>
        </authorList>
    </citation>
    <scope>NUCLEOTIDE SEQUENCE</scope>
    <source>
        <strain evidence="19">EPUS1.4</strain>
        <tissue evidence="19">Thallus</tissue>
    </source>
</reference>
<dbReference type="InterPro" id="IPR016452">
    <property type="entry name" value="Fas1/AflB-like"/>
</dbReference>
<dbReference type="Gene3D" id="1.20.930.70">
    <property type="match status" value="1"/>
</dbReference>
<dbReference type="InterPro" id="IPR039569">
    <property type="entry name" value="FAS1-like_DH_region"/>
</dbReference>
<comment type="catalytic activity">
    <reaction evidence="13">
        <text>(9Z)-octadecenoyl-[ACP] + H2O = (9Z)-octadecenoate + holo-[ACP] + H(+)</text>
        <dbReference type="Rhea" id="RHEA:15057"/>
        <dbReference type="Rhea" id="RHEA-COMP:9685"/>
        <dbReference type="Rhea" id="RHEA-COMP:9924"/>
        <dbReference type="ChEBI" id="CHEBI:15377"/>
        <dbReference type="ChEBI" id="CHEBI:15378"/>
        <dbReference type="ChEBI" id="CHEBI:30823"/>
        <dbReference type="ChEBI" id="CHEBI:64479"/>
        <dbReference type="ChEBI" id="CHEBI:78783"/>
        <dbReference type="EC" id="3.1.2.14"/>
    </reaction>
</comment>
<dbReference type="Pfam" id="PF16073">
    <property type="entry name" value="SAT"/>
    <property type="match status" value="1"/>
</dbReference>
<evidence type="ECO:0000256" key="13">
    <source>
        <dbReference type="ARBA" id="ARBA00048536"/>
    </source>
</evidence>
<dbReference type="InterPro" id="IPR003965">
    <property type="entry name" value="Fatty_acid_synthase"/>
</dbReference>
<dbReference type="GO" id="GO:0016297">
    <property type="term" value="F:fatty acyl-[ACP] hydrolase activity"/>
    <property type="evidence" value="ECO:0007669"/>
    <property type="project" value="UniProtKB-EC"/>
</dbReference>
<name>A0A8H7EA60_9EURO</name>
<sequence length="2124" mass="235746">MTDSTDVSSDFSKISPPTPSSRLIELVCDNLEYSFIVRTSLYNLAYRSRDRFIAQLNSGTRPLPLSVTELLARYLSFVVAHDDLWLDAPTTDHFEFVELLLDRFDADCLRGSDVHTAATTIPGDAMQRQAVVQSYFSAMSFARRSNGTYGSALLEMAEEDQGTMLYAVFGGQGNTTDFFGELRELHASYNSLIEPILSSASDLLLSLVQKASVTSLRQLPQGLNVMQWLQNPDSLPASDYLLSAPISFPIIGLIQLANYAVMCHVLGKSPGQVTESFRGMAGHSQGVVVAAAIAMAHDWTSFSEAVKFALTILFYIGVHSQEVSPQSTVPSKISQQAIENGEGFPTPMLNVSNCSYSTLQKLIDAVNEYLDPVERIGIGLINGPSNIVVCGPILSLCALNTSIRQVKVSPGLDQSKIAFSTRRPEITSRYLPISAPFHSPLLEEACAAAIRDLSDIQIHSGNLRTSVYHTKTGQDLKDQTSSDIVSELVRMITCDILDWPKTTKFPGVTHVIDFGPGGISGAGMLTHRNKEGTGVRVVLMGASEGNSAEFGYRSEIFQRDKRAVVWGSDWLKDHGPKLIRTASGDLKFDTKMTRLLGLPPIMVAGMTPTTVSWKFVSAIMNAGYHVELAGGGYFNGEQMSTAIKRLQKSVPAGRGICLNVIYANPRAISWQIPLIRRLRADGVPIDGVTFGAGVPSLDIANDYIQSLGLRYICFKPGTAHSIDQVITVARINPHFPILLQWTGGRGGGHHSYEDFHEPLLRLYGKIRRCSNIVLIAGSGFGGAEDTYPYLSGQWSLQYGYAPMPFDGCLFGSRMMVAKEARTSRAAKEAIVAAPGIENALDWEKTYQGSAGGVITVRSEMGEPIHKLATRGVLFWREMDETIFSITDRTKRVAQLQKMKQYIIKKLNKDFQKVWFGRNSHGKVVDLQDMTYAEVLRRLIELLYVKEESRWIDPSYIRLTSDFIRRMQGRLTSTSGTAMQQSDLGLHTPEQAVRAVLREYPKAEDQVITYDDARFLILLCQRPGQKPVTFVPDLDENFENWFKKDSLWQSEDVAAVIGKDAGRTCILQGPVAARHSTVADEPVGDILGNISKAHVETLFQERYSGGGGMNSVPTVAALYDETFVELESLAHCQVTQEGHMKVISVPYSSSSDCIPDTGPWFRLLAGRPGTWRHALIQSLDIFQGPTLQENPIRRILAPSPGFSIEIRDPDDPQWTRITAIDDSPEKTPSYPKAFEIRNDGEIVVTLYASESADGALPLQFRFTYHPESTLHPIREVMTGRNDRLRKFYYRLWFGGGKERDLSTPITEEPRSITGKIPRQTQPIPPLDTALLPPRRPSRDLELLTPMDLRRNNSFSSPTRKVFHGREMIINTPIIKDFSDSFEYSDKSISSRSDKTMAPLDFAIVAGWEAMMKAIFPKTIDGEFLKLVHLSNKFQLINGAAPLSSSDQIESSAEILSITNTDAGRVVEVEAVIKREGNPVLELVSQFLFRGSYVSFDVCFQKKVEPLIEVTLNKPADVAVLKSKPWVNFVDNSVNVLGHSVVFQLRSLTRPKDATTWRSIETFGQVFMFLPHEKKLKPIATVKYEAGESVSNPVVEYLQRYGTPVIKTHALQNAHPLGEQDWLRTTAPASNMAYARASGDYNPIHVSRTFARYANLPGTITHGMYTSAAVRQLVEKAASLNRDVRMMSYKASFVSMVLPGDELEVKVSHVAMKEGLRVLSFEAINVVSGEKVLVGEAEVEQQLTTYVFTGQGSQKPDMGMDLYAQSEAAREVWDKADSYFSETYGFYISDIVKQNPKQMTVYFGGRRGLRIRQNYMNLLVESNGVKERFFKHIDETTTSYAFQHKQGLLYSTEFAQPALIIMERAQYMFLKTKGLLSDSAFFAGHSLGEYSALSTIGGIMSFDKLLSVIFYRGLTMQAAVDRDAAGRSQFAMVAVNPSRIHKTFSQPRLQALVEAVRDTSGELLELVNYNIEGQQYVCAGSLTGLDCLADTINHMARYPETLTTDPIALITETLQSTLAKPQPLTLMRGLATIPLDGIDVPFHSSFLLPRMPDFRTMLLRSIDTDAIDLAKLVGKYITNLTGQPFGITRRHFEEVWRITGSSVLEEVLREMERDGTDGADMVAVSG</sequence>